<evidence type="ECO:0000256" key="1">
    <source>
        <dbReference type="ARBA" id="ARBA00022729"/>
    </source>
</evidence>
<dbReference type="Gene3D" id="2.130.10.130">
    <property type="entry name" value="Integrin alpha, N-terminal"/>
    <property type="match status" value="5"/>
</dbReference>
<name>Q4C0A5_CROWT</name>
<keyword evidence="1" id="KW-0732">Signal</keyword>
<dbReference type="GO" id="GO:0007155">
    <property type="term" value="P:cell adhesion"/>
    <property type="evidence" value="ECO:0007669"/>
    <property type="project" value="InterPro"/>
</dbReference>
<dbReference type="SMART" id="SM00191">
    <property type="entry name" value="Int_alpha"/>
    <property type="match status" value="6"/>
</dbReference>
<dbReference type="SUPFAM" id="SSF69318">
    <property type="entry name" value="Integrin alpha N-terminal domain"/>
    <property type="match status" value="1"/>
</dbReference>
<dbReference type="OrthoDB" id="462884at2"/>
<dbReference type="Proteomes" id="UP000003922">
    <property type="component" value="Unassembled WGS sequence"/>
</dbReference>
<keyword evidence="2" id="KW-0677">Repeat</keyword>
<comment type="caution">
    <text evidence="5">The sequence shown here is derived from an EMBL/GenBank/DDBJ whole genome shotgun (WGS) entry which is preliminary data.</text>
</comment>
<keyword evidence="5" id="KW-0401">Integrin</keyword>
<reference evidence="5" key="3">
    <citation type="submission" date="2016-12" db="EMBL/GenBank/DDBJ databases">
        <title>Annotation of the draft genome assembly of Crocosphaera watsonii WH 8501.</title>
        <authorList>
            <consortium name="US DOE Joint Genome Institute (JGI-ORNL)"/>
            <person name="Larimer F."/>
            <person name="Land M."/>
        </authorList>
    </citation>
    <scope>NUCLEOTIDE SEQUENCE</scope>
    <source>
        <strain evidence="5">WH 8501</strain>
    </source>
</reference>
<dbReference type="PANTHER" id="PTHR23221">
    <property type="entry name" value="GLYCOSYLPHOSPHATIDYLINOSITOL PHOSPHOLIPASE D"/>
    <property type="match status" value="1"/>
</dbReference>
<accession>Q4C0A5</accession>
<organism evidence="5 6">
    <name type="scientific">Crocosphaera watsonii WH 8501</name>
    <dbReference type="NCBI Taxonomy" id="165597"/>
    <lineage>
        <taxon>Bacteria</taxon>
        <taxon>Bacillati</taxon>
        <taxon>Cyanobacteriota</taxon>
        <taxon>Cyanophyceae</taxon>
        <taxon>Oscillatoriophycideae</taxon>
        <taxon>Chroococcales</taxon>
        <taxon>Aphanothecaceae</taxon>
        <taxon>Crocosphaera</taxon>
    </lineage>
</organism>
<dbReference type="InterPro" id="IPR028994">
    <property type="entry name" value="Integrin_alpha_N"/>
</dbReference>
<evidence type="ECO:0000256" key="3">
    <source>
        <dbReference type="ARBA" id="ARBA00022801"/>
    </source>
</evidence>
<keyword evidence="3" id="KW-0378">Hydrolase</keyword>
<dbReference type="Gene3D" id="2.60.40.1220">
    <property type="match status" value="1"/>
</dbReference>
<dbReference type="InterPro" id="IPR013517">
    <property type="entry name" value="FG-GAP"/>
</dbReference>
<dbReference type="RefSeq" id="WP_007306700.1">
    <property type="nucleotide sequence ID" value="NZ_AADV02000062.1"/>
</dbReference>
<dbReference type="KEGG" id="cwa:CwatDRAFT_2925"/>
<sequence length="576" mass="58760">MSGAGDINGDGFDDIIIGARTADPNGNERAGESYVVFGAVGGFSGSLDLSSLDGNNGFVINGIDEYDFSGESVSGAGDINGDGFDDILIGAANAPNGIYDAGESYVVFGSASGFSASLDLSSLDGSNGFVINGIDEFDFSGESVSGAGDINGDGFDDILIGASSADPNGNYDAGESYVVFGAASGFSASLELSSLDGSNGFVLNGIDEDDYSGSSVSGAGDINGDGFDDILIGASSADPNGNERAGDSYVVFGSASGFSASLELSSLDGSNGFVLNGIDEDDFSGNSVSGAGDINGDGFDDIIIGALGASPNGNRSAGESYVVFGAVGGFTASLELSSLDGSNGFVLNGIDQGDNLGVSVSGAGDINGDGFDDIIIGALGASPNGNRLAGESYVIFGSADFGDPVIPDNIAPLLTEINLVSSTNDLTLQIGFNEAISRNSLNSNNFQLFDSQGQIIPLEDILLRNEDRIIELSYDTRLEGDYSLIIQQSEITDLAGNAVADEDLNQTITVTDVFIPIIETNLINDTGNSNSDFITNDPRITGQIVDSSTITEFTALFDSPESGNFVNILEQLGFAE</sequence>
<keyword evidence="4" id="KW-0325">Glycoprotein</keyword>
<gene>
    <name evidence="5" type="ORF">CwatDRAFT_2925</name>
</gene>
<dbReference type="GO" id="GO:0016787">
    <property type="term" value="F:hydrolase activity"/>
    <property type="evidence" value="ECO:0007669"/>
    <property type="project" value="UniProtKB-KW"/>
</dbReference>
<dbReference type="Pfam" id="PF01839">
    <property type="entry name" value="FG-GAP"/>
    <property type="match status" value="6"/>
</dbReference>
<evidence type="ECO:0000313" key="5">
    <source>
        <dbReference type="EMBL" id="EAM49591.1"/>
    </source>
</evidence>
<dbReference type="AlphaFoldDB" id="Q4C0A5"/>
<reference evidence="5" key="2">
    <citation type="submission" date="2005-06" db="EMBL/GenBank/DDBJ databases">
        <title>Sequencing of the draft genome and assembly of Crocosphaera watsonii WH 8501.</title>
        <authorList>
            <consortium name="US DOE Joint Genome Institute (JGI-PGF)"/>
            <person name="Copeland A."/>
            <person name="Lucas S."/>
            <person name="Lapidus A."/>
            <person name="Barry K."/>
            <person name="Detter C."/>
            <person name="Glavina T."/>
            <person name="Hammon N."/>
            <person name="Israni S."/>
            <person name="Pitluck S."/>
            <person name="Richardson P."/>
        </authorList>
    </citation>
    <scope>NUCLEOTIDE SEQUENCE [LARGE SCALE GENOMIC DNA]</scope>
    <source>
        <strain evidence="5">WH 8501</strain>
    </source>
</reference>
<dbReference type="GO" id="GO:0008305">
    <property type="term" value="C:integrin complex"/>
    <property type="evidence" value="ECO:0007669"/>
    <property type="project" value="InterPro"/>
</dbReference>
<dbReference type="PROSITE" id="PS51470">
    <property type="entry name" value="FG_GAP"/>
    <property type="match status" value="4"/>
</dbReference>
<dbReference type="PRINTS" id="PR01185">
    <property type="entry name" value="INTEGRINA"/>
</dbReference>
<dbReference type="GO" id="GO:0007229">
    <property type="term" value="P:integrin-mediated signaling pathway"/>
    <property type="evidence" value="ECO:0007669"/>
    <property type="project" value="UniProtKB-KW"/>
</dbReference>
<dbReference type="PANTHER" id="PTHR23221:SF7">
    <property type="entry name" value="PHOSPHATIDYLINOSITOL-GLYCAN-SPECIFIC PHOSPHOLIPASE D"/>
    <property type="match status" value="1"/>
</dbReference>
<dbReference type="EMBL" id="AADV02000062">
    <property type="protein sequence ID" value="EAM49591.1"/>
    <property type="molecule type" value="Genomic_DNA"/>
</dbReference>
<dbReference type="InterPro" id="IPR014755">
    <property type="entry name" value="Cu-Rt/internalin_Ig-like"/>
</dbReference>
<dbReference type="InterPro" id="IPR013519">
    <property type="entry name" value="Int_alpha_beta-p"/>
</dbReference>
<reference evidence="5" key="1">
    <citation type="submission" date="2004-02" db="EMBL/GenBank/DDBJ databases">
        <authorList>
            <consortium name="DOE Joint Genome Institute"/>
        </authorList>
    </citation>
    <scope>NUCLEOTIDE SEQUENCE [LARGE SCALE GENOMIC DNA]</scope>
    <source>
        <strain evidence="5">WH 8501</strain>
    </source>
</reference>
<protein>
    <submittedName>
        <fullName evidence="5">Integrins alpha chain</fullName>
    </submittedName>
</protein>
<evidence type="ECO:0000256" key="2">
    <source>
        <dbReference type="ARBA" id="ARBA00022737"/>
    </source>
</evidence>
<dbReference type="InterPro" id="IPR000413">
    <property type="entry name" value="Integrin_alpha"/>
</dbReference>
<proteinExistence type="predicted"/>
<evidence type="ECO:0000256" key="4">
    <source>
        <dbReference type="ARBA" id="ARBA00023180"/>
    </source>
</evidence>
<evidence type="ECO:0000313" key="6">
    <source>
        <dbReference type="Proteomes" id="UP000003922"/>
    </source>
</evidence>
<keyword evidence="6" id="KW-1185">Reference proteome</keyword>